<accession>A0A9P5VIV9</accession>
<comment type="cofactor">
    <cofactor evidence="1">
        <name>Fe cation</name>
        <dbReference type="ChEBI" id="CHEBI:24875"/>
    </cofactor>
</comment>
<dbReference type="Proteomes" id="UP000696485">
    <property type="component" value="Unassembled WGS sequence"/>
</dbReference>
<name>A0A9P5VIV9_9FUNG</name>
<dbReference type="SUPFAM" id="SSF51197">
    <property type="entry name" value="Clavaminate synthase-like"/>
    <property type="match status" value="1"/>
</dbReference>
<evidence type="ECO:0000256" key="1">
    <source>
        <dbReference type="ARBA" id="ARBA00001962"/>
    </source>
</evidence>
<dbReference type="Pfam" id="PF05721">
    <property type="entry name" value="PhyH"/>
    <property type="match status" value="1"/>
</dbReference>
<organism evidence="3 4">
    <name type="scientific">Podila minutissima</name>
    <dbReference type="NCBI Taxonomy" id="64525"/>
    <lineage>
        <taxon>Eukaryota</taxon>
        <taxon>Fungi</taxon>
        <taxon>Fungi incertae sedis</taxon>
        <taxon>Mucoromycota</taxon>
        <taxon>Mortierellomycotina</taxon>
        <taxon>Mortierellomycetes</taxon>
        <taxon>Mortierellales</taxon>
        <taxon>Mortierellaceae</taxon>
        <taxon>Podila</taxon>
    </lineage>
</organism>
<protein>
    <recommendedName>
        <fullName evidence="5">Phytanoyl-CoA dioxygenase</fullName>
    </recommendedName>
</protein>
<evidence type="ECO:0000313" key="4">
    <source>
        <dbReference type="Proteomes" id="UP000696485"/>
    </source>
</evidence>
<comment type="caution">
    <text evidence="3">The sequence shown here is derived from an EMBL/GenBank/DDBJ whole genome shotgun (WGS) entry which is preliminary data.</text>
</comment>
<dbReference type="PANTHER" id="PTHR20883:SF46">
    <property type="entry name" value="PHYTANOYL-COA HYDROXYLASE"/>
    <property type="match status" value="1"/>
</dbReference>
<comment type="similarity">
    <text evidence="2">Belongs to the PhyH family.</text>
</comment>
<dbReference type="AlphaFoldDB" id="A0A9P5VIV9"/>
<reference evidence="3" key="1">
    <citation type="journal article" date="2020" name="Fungal Divers.">
        <title>Resolving the Mortierellaceae phylogeny through synthesis of multi-gene phylogenetics and phylogenomics.</title>
        <authorList>
            <person name="Vandepol N."/>
            <person name="Liber J."/>
            <person name="Desiro A."/>
            <person name="Na H."/>
            <person name="Kennedy M."/>
            <person name="Barry K."/>
            <person name="Grigoriev I.V."/>
            <person name="Miller A.N."/>
            <person name="O'Donnell K."/>
            <person name="Stajich J.E."/>
            <person name="Bonito G."/>
        </authorList>
    </citation>
    <scope>NUCLEOTIDE SEQUENCE</scope>
    <source>
        <strain evidence="3">NVP1</strain>
    </source>
</reference>
<evidence type="ECO:0008006" key="5">
    <source>
        <dbReference type="Google" id="ProtNLM"/>
    </source>
</evidence>
<evidence type="ECO:0000256" key="2">
    <source>
        <dbReference type="ARBA" id="ARBA00005830"/>
    </source>
</evidence>
<dbReference type="EMBL" id="JAAAUY010000799">
    <property type="protein sequence ID" value="KAF9326313.1"/>
    <property type="molecule type" value="Genomic_DNA"/>
</dbReference>
<dbReference type="PANTHER" id="PTHR20883">
    <property type="entry name" value="PHYTANOYL-COA DIOXYGENASE DOMAIN CONTAINING 1"/>
    <property type="match status" value="1"/>
</dbReference>
<dbReference type="Gene3D" id="2.60.120.620">
    <property type="entry name" value="q2cbj1_9rhob like domain"/>
    <property type="match status" value="2"/>
</dbReference>
<sequence length="307" mass="34774">MTTLIDIPGREEYRRKFLRDGFVVIENEPISSGYIDIPLSQMYIFSKTAYSRLRDMVTEEPDSVTDILFSTMPEWAKVMLPEETEDDKLCLFNEQYIVKTPRSESVSSFEWHQDSQYMDASAQNSYPVVSCWTALDDVNLSNGTLVIEPFPRPMPENKSGYVELSTKLTNKEEYIKYHQNISSFYETALDPATAVQIAQSTPPNEPAINRPTIGYIEHFDGTQWTYERQAPVLVDIPAGSVVFMSGFVRHCSIGNRSMKFRRAFMPQYSIGKVMNAEEGYISLAVPCTVKHEEAGDANMGSGDADEI</sequence>
<evidence type="ECO:0000313" key="3">
    <source>
        <dbReference type="EMBL" id="KAF9326313.1"/>
    </source>
</evidence>
<proteinExistence type="inferred from homology"/>
<dbReference type="InterPro" id="IPR008775">
    <property type="entry name" value="Phytyl_CoA_dOase-like"/>
</dbReference>
<gene>
    <name evidence="3" type="ORF">BG006_010225</name>
</gene>
<keyword evidence="4" id="KW-1185">Reference proteome</keyword>